<dbReference type="PANTHER" id="PTHR43022:SF1">
    <property type="entry name" value="PROTEIN SMF"/>
    <property type="match status" value="1"/>
</dbReference>
<proteinExistence type="inferred from homology"/>
<dbReference type="InterPro" id="IPR003488">
    <property type="entry name" value="DprA"/>
</dbReference>
<dbReference type="GO" id="GO:0009294">
    <property type="term" value="P:DNA-mediated transformation"/>
    <property type="evidence" value="ECO:0007669"/>
    <property type="project" value="InterPro"/>
</dbReference>
<dbReference type="PANTHER" id="PTHR43022">
    <property type="entry name" value="PROTEIN SMF"/>
    <property type="match status" value="1"/>
</dbReference>
<organism evidence="3 4">
    <name type="scientific">Candidatus Spechtbacteria bacterium SB0662_bin_43</name>
    <dbReference type="NCBI Taxonomy" id="2604897"/>
    <lineage>
        <taxon>Bacteria</taxon>
        <taxon>Candidatus Spechtiibacteriota</taxon>
    </lineage>
</organism>
<dbReference type="NCBIfam" id="TIGR00732">
    <property type="entry name" value="dprA"/>
    <property type="match status" value="1"/>
</dbReference>
<sequence length="293" mass="31897">MFPIQKIVQRAPEYPDVLKEIHDPPKQLFARGNSSLLNNHTLLAIVGTRKCSTYGRSATQRIVEELRSTNAVIVSGLAFGIDAAAHKAALENSLPTIAVLGGSVDDTSIYPQTNKGLATKILEKGGLIISEYETGTETFPSNFLNRNRIIAGISQGTLVVEAPIKSGALSTARHALNSNRSVYAIPGNISSRLSTGTNYLIQQGAMCVTTAQDIISDLPLELLTEREQQDISILSPDEQHLIHILESSSTPLHINTIIQTTNWENQKVVSTLLSLVLGNYITEVEQNSYQRIP</sequence>
<evidence type="ECO:0000256" key="1">
    <source>
        <dbReference type="ARBA" id="ARBA00006525"/>
    </source>
</evidence>
<dbReference type="EMBL" id="VXOY01000026">
    <property type="protein sequence ID" value="MYE38470.1"/>
    <property type="molecule type" value="Genomic_DNA"/>
</dbReference>
<evidence type="ECO:0000259" key="2">
    <source>
        <dbReference type="Pfam" id="PF02481"/>
    </source>
</evidence>
<dbReference type="InterPro" id="IPR057666">
    <property type="entry name" value="DrpA_SLOG"/>
</dbReference>
<dbReference type="SUPFAM" id="SSF102405">
    <property type="entry name" value="MCP/YpsA-like"/>
    <property type="match status" value="1"/>
</dbReference>
<gene>
    <name evidence="3" type="primary">dprA</name>
    <name evidence="3" type="ORF">F4X82_03055</name>
</gene>
<dbReference type="Proteomes" id="UP000449092">
    <property type="component" value="Unassembled WGS sequence"/>
</dbReference>
<comment type="caution">
    <text evidence="3">The sequence shown here is derived from an EMBL/GenBank/DDBJ whole genome shotgun (WGS) entry which is preliminary data.</text>
</comment>
<accession>A0A845D9T5</accession>
<name>A0A845D9T5_9BACT</name>
<reference evidence="3 4" key="1">
    <citation type="submission" date="2019-09" db="EMBL/GenBank/DDBJ databases">
        <title>Characterisation of the sponge microbiome using genome-centric metagenomics.</title>
        <authorList>
            <person name="Engelberts J.P."/>
            <person name="Robbins S.J."/>
            <person name="De Goeij J.M."/>
            <person name="Aranda M."/>
            <person name="Bell S.C."/>
            <person name="Webster N.S."/>
        </authorList>
    </citation>
    <scope>NUCLEOTIDE SEQUENCE [LARGE SCALE GENOMIC DNA]</scope>
    <source>
        <strain evidence="3">SB0662_bin_43</strain>
    </source>
</reference>
<dbReference type="AlphaFoldDB" id="A0A845D9T5"/>
<dbReference type="Gene3D" id="3.40.50.450">
    <property type="match status" value="1"/>
</dbReference>
<evidence type="ECO:0000313" key="4">
    <source>
        <dbReference type="Proteomes" id="UP000449092"/>
    </source>
</evidence>
<comment type="similarity">
    <text evidence="1">Belongs to the DprA/Smf family.</text>
</comment>
<protein>
    <submittedName>
        <fullName evidence="3">DNA-protecting protein DprA</fullName>
    </submittedName>
</protein>
<feature type="domain" description="Smf/DprA SLOG" evidence="2">
    <location>
        <begin position="7"/>
        <end position="218"/>
    </location>
</feature>
<dbReference type="Pfam" id="PF02481">
    <property type="entry name" value="DNA_processg_A"/>
    <property type="match status" value="1"/>
</dbReference>
<evidence type="ECO:0000313" key="3">
    <source>
        <dbReference type="EMBL" id="MYE38470.1"/>
    </source>
</evidence>